<dbReference type="GO" id="GO:0004252">
    <property type="term" value="F:serine-type endopeptidase activity"/>
    <property type="evidence" value="ECO:0007669"/>
    <property type="project" value="InterPro"/>
</dbReference>
<dbReference type="FunFam" id="3.30.70.80:FF:000003">
    <property type="entry name" value="Subtilisin-like protease SBT1.9"/>
    <property type="match status" value="1"/>
</dbReference>
<keyword evidence="2 3" id="KW-0732">Signal</keyword>
<evidence type="ECO:0000313" key="5">
    <source>
        <dbReference type="EMBL" id="KAK4798840.1"/>
    </source>
</evidence>
<dbReference type="InterPro" id="IPR036852">
    <property type="entry name" value="Peptidase_S8/S53_dom_sf"/>
</dbReference>
<feature type="signal peptide" evidence="3">
    <location>
        <begin position="1"/>
        <end position="19"/>
    </location>
</feature>
<protein>
    <recommendedName>
        <fullName evidence="4">Inhibitor I9 domain-containing protein</fullName>
    </recommendedName>
</protein>
<keyword evidence="6" id="KW-1185">Reference proteome</keyword>
<accession>A0AAN7M419</accession>
<comment type="similarity">
    <text evidence="1">Belongs to the peptidase S8 family.</text>
</comment>
<dbReference type="Gene3D" id="3.40.50.200">
    <property type="entry name" value="Peptidase S8/S53 domain"/>
    <property type="match status" value="1"/>
</dbReference>
<evidence type="ECO:0000259" key="4">
    <source>
        <dbReference type="Pfam" id="PF05922"/>
    </source>
</evidence>
<proteinExistence type="inferred from homology"/>
<dbReference type="InterPro" id="IPR010259">
    <property type="entry name" value="S8pro/Inhibitor_I9"/>
</dbReference>
<organism evidence="5 6">
    <name type="scientific">Trapa natans</name>
    <name type="common">Water chestnut</name>
    <dbReference type="NCBI Taxonomy" id="22666"/>
    <lineage>
        <taxon>Eukaryota</taxon>
        <taxon>Viridiplantae</taxon>
        <taxon>Streptophyta</taxon>
        <taxon>Embryophyta</taxon>
        <taxon>Tracheophyta</taxon>
        <taxon>Spermatophyta</taxon>
        <taxon>Magnoliopsida</taxon>
        <taxon>eudicotyledons</taxon>
        <taxon>Gunneridae</taxon>
        <taxon>Pentapetalae</taxon>
        <taxon>rosids</taxon>
        <taxon>malvids</taxon>
        <taxon>Myrtales</taxon>
        <taxon>Lythraceae</taxon>
        <taxon>Trapa</taxon>
    </lineage>
</organism>
<sequence>MASMSIAFFLLVLYFTVAAAELSRKMYIVHMKHHDKPSSYATHRDWYAASLRSLTSATAEADDGSGADSRLLYSYTEAYHGFAASLSADEAESLRQSDSVLGVYEDTVYSLHTTRTPEFLGISSDLGLWDPHSAQGGQNRARAAAAAASDVIIGVLDTGVWPESMSFDDSGMSAVPTRWRGQCEAGPDFNPKLCNRKLIGARHFSKGYFMALGMWLAYEPDLLWRRN</sequence>
<evidence type="ECO:0000256" key="2">
    <source>
        <dbReference type="ARBA" id="ARBA00022729"/>
    </source>
</evidence>
<reference evidence="5 6" key="1">
    <citation type="journal article" date="2023" name="Hortic Res">
        <title>Pangenome of water caltrop reveals structural variations and asymmetric subgenome divergence after allopolyploidization.</title>
        <authorList>
            <person name="Zhang X."/>
            <person name="Chen Y."/>
            <person name="Wang L."/>
            <person name="Yuan Y."/>
            <person name="Fang M."/>
            <person name="Shi L."/>
            <person name="Lu R."/>
            <person name="Comes H.P."/>
            <person name="Ma Y."/>
            <person name="Chen Y."/>
            <person name="Huang G."/>
            <person name="Zhou Y."/>
            <person name="Zheng Z."/>
            <person name="Qiu Y."/>
        </authorList>
    </citation>
    <scope>NUCLEOTIDE SEQUENCE [LARGE SCALE GENOMIC DNA]</scope>
    <source>
        <strain evidence="5">F231</strain>
    </source>
</reference>
<evidence type="ECO:0000313" key="6">
    <source>
        <dbReference type="Proteomes" id="UP001346149"/>
    </source>
</evidence>
<feature type="domain" description="Inhibitor I9" evidence="4">
    <location>
        <begin position="27"/>
        <end position="112"/>
    </location>
</feature>
<dbReference type="InterPro" id="IPR037045">
    <property type="entry name" value="S8pro/Inhibitor_I9_sf"/>
</dbReference>
<dbReference type="Pfam" id="PF05922">
    <property type="entry name" value="Inhibitor_I9"/>
    <property type="match status" value="1"/>
</dbReference>
<feature type="chain" id="PRO_5042920677" description="Inhibitor I9 domain-containing protein" evidence="3">
    <location>
        <begin position="20"/>
        <end position="227"/>
    </location>
</feature>
<dbReference type="AlphaFoldDB" id="A0AAN7M419"/>
<dbReference type="PANTHER" id="PTHR10795">
    <property type="entry name" value="PROPROTEIN CONVERTASE SUBTILISIN/KEXIN"/>
    <property type="match status" value="1"/>
</dbReference>
<gene>
    <name evidence="5" type="ORF">SAY86_031166</name>
</gene>
<name>A0AAN7M419_TRANT</name>
<dbReference type="GO" id="GO:0006508">
    <property type="term" value="P:proteolysis"/>
    <property type="evidence" value="ECO:0007669"/>
    <property type="project" value="InterPro"/>
</dbReference>
<dbReference type="SUPFAM" id="SSF52743">
    <property type="entry name" value="Subtilisin-like"/>
    <property type="match status" value="1"/>
</dbReference>
<dbReference type="InterPro" id="IPR045051">
    <property type="entry name" value="SBT"/>
</dbReference>
<dbReference type="Gene3D" id="3.30.70.80">
    <property type="entry name" value="Peptidase S8 propeptide/proteinase inhibitor I9"/>
    <property type="match status" value="1"/>
</dbReference>
<evidence type="ECO:0000256" key="1">
    <source>
        <dbReference type="ARBA" id="ARBA00011073"/>
    </source>
</evidence>
<evidence type="ECO:0000256" key="3">
    <source>
        <dbReference type="SAM" id="SignalP"/>
    </source>
</evidence>
<dbReference type="Proteomes" id="UP001346149">
    <property type="component" value="Unassembled WGS sequence"/>
</dbReference>
<comment type="caution">
    <text evidence="5">The sequence shown here is derived from an EMBL/GenBank/DDBJ whole genome shotgun (WGS) entry which is preliminary data.</text>
</comment>
<dbReference type="EMBL" id="JAXQNO010000005">
    <property type="protein sequence ID" value="KAK4798840.1"/>
    <property type="molecule type" value="Genomic_DNA"/>
</dbReference>